<dbReference type="SMART" id="SM00422">
    <property type="entry name" value="HTH_MERR"/>
    <property type="match status" value="1"/>
</dbReference>
<reference evidence="7" key="1">
    <citation type="submission" date="2016-10" db="EMBL/GenBank/DDBJ databases">
        <authorList>
            <person name="Varghese N."/>
            <person name="Submissions S."/>
        </authorList>
    </citation>
    <scope>NUCLEOTIDE SEQUENCE [LARGE SCALE GENOMIC DNA]</scope>
    <source>
        <strain evidence="7">DSM 13327</strain>
    </source>
</reference>
<keyword evidence="1" id="KW-0678">Repressor</keyword>
<protein>
    <submittedName>
        <fullName evidence="6">DNA-binding transcriptional regulator, MerR family</fullName>
    </submittedName>
</protein>
<keyword evidence="4" id="KW-0804">Transcription</keyword>
<evidence type="ECO:0000259" key="5">
    <source>
        <dbReference type="PROSITE" id="PS50937"/>
    </source>
</evidence>
<evidence type="ECO:0000256" key="3">
    <source>
        <dbReference type="ARBA" id="ARBA00023125"/>
    </source>
</evidence>
<evidence type="ECO:0000313" key="7">
    <source>
        <dbReference type="Proteomes" id="UP000199520"/>
    </source>
</evidence>
<dbReference type="PROSITE" id="PS50937">
    <property type="entry name" value="HTH_MERR_2"/>
    <property type="match status" value="1"/>
</dbReference>
<dbReference type="InterPro" id="IPR047057">
    <property type="entry name" value="MerR_fam"/>
</dbReference>
<dbReference type="EMBL" id="FOTS01000002">
    <property type="protein sequence ID" value="SFL34472.1"/>
    <property type="molecule type" value="Genomic_DNA"/>
</dbReference>
<dbReference type="GO" id="GO:0003677">
    <property type="term" value="F:DNA binding"/>
    <property type="evidence" value="ECO:0007669"/>
    <property type="project" value="UniProtKB-KW"/>
</dbReference>
<name>A0A1I4GWM1_9FIRM</name>
<dbReference type="STRING" id="1123291.SAMN04490355_10025"/>
<dbReference type="AlphaFoldDB" id="A0A1I4GWM1"/>
<keyword evidence="7" id="KW-1185">Reference proteome</keyword>
<dbReference type="Pfam" id="PF00376">
    <property type="entry name" value="MerR"/>
    <property type="match status" value="1"/>
</dbReference>
<dbReference type="Proteomes" id="UP000199520">
    <property type="component" value="Unassembled WGS sequence"/>
</dbReference>
<evidence type="ECO:0000256" key="1">
    <source>
        <dbReference type="ARBA" id="ARBA00022491"/>
    </source>
</evidence>
<dbReference type="SUPFAM" id="SSF46955">
    <property type="entry name" value="Putative DNA-binding domain"/>
    <property type="match status" value="1"/>
</dbReference>
<dbReference type="OrthoDB" id="9811174at2"/>
<evidence type="ECO:0000256" key="2">
    <source>
        <dbReference type="ARBA" id="ARBA00023015"/>
    </source>
</evidence>
<dbReference type="GO" id="GO:0003700">
    <property type="term" value="F:DNA-binding transcription factor activity"/>
    <property type="evidence" value="ECO:0007669"/>
    <property type="project" value="InterPro"/>
</dbReference>
<keyword evidence="2" id="KW-0805">Transcription regulation</keyword>
<evidence type="ECO:0000256" key="4">
    <source>
        <dbReference type="ARBA" id="ARBA00023163"/>
    </source>
</evidence>
<proteinExistence type="predicted"/>
<sequence>MNEKWIIGEVAKLFGVSTDTLRYYEKAGILSAHKDKANGYRYYSYDEIVVLMDTLFFRNMELSIKDIKQIVTQMDVGDIKRILYQNQRVVEDRIQELIKLKKMINQVASHYEACEQHLGEFVLVPAPSFKYKLLEKQADDLVDMIRKYKKEDWGWLDSIRYTLLVSQEELLKNPSFRSARVGISLDEENLYRLDSLEQQELSSLNGAEYLYTIVGTSYVEPEHDVLSKALDYLKEEGRQVKGPLIGRYMASSHKDGLDYYEVWIATDNS</sequence>
<dbReference type="CDD" id="cd01106">
    <property type="entry name" value="HTH_TipAL-Mta"/>
    <property type="match status" value="1"/>
</dbReference>
<dbReference type="Gene3D" id="1.10.1660.10">
    <property type="match status" value="1"/>
</dbReference>
<keyword evidence="3 6" id="KW-0238">DNA-binding</keyword>
<gene>
    <name evidence="6" type="ORF">SAMN04490355_10025</name>
</gene>
<dbReference type="PANTHER" id="PTHR30204:SF69">
    <property type="entry name" value="MERR-FAMILY TRANSCRIPTIONAL REGULATOR"/>
    <property type="match status" value="1"/>
</dbReference>
<dbReference type="RefSeq" id="WP_090932076.1">
    <property type="nucleotide sequence ID" value="NZ_FOTS01000002.1"/>
</dbReference>
<organism evidence="6 7">
    <name type="scientific">Pelosinus propionicus DSM 13327</name>
    <dbReference type="NCBI Taxonomy" id="1123291"/>
    <lineage>
        <taxon>Bacteria</taxon>
        <taxon>Bacillati</taxon>
        <taxon>Bacillota</taxon>
        <taxon>Negativicutes</taxon>
        <taxon>Selenomonadales</taxon>
        <taxon>Sporomusaceae</taxon>
        <taxon>Pelosinus</taxon>
    </lineage>
</organism>
<accession>A0A1I4GWM1</accession>
<evidence type="ECO:0000313" key="6">
    <source>
        <dbReference type="EMBL" id="SFL34472.1"/>
    </source>
</evidence>
<feature type="domain" description="HTH merR-type" evidence="5">
    <location>
        <begin position="4"/>
        <end position="73"/>
    </location>
</feature>
<dbReference type="InterPro" id="IPR000551">
    <property type="entry name" value="MerR-type_HTH_dom"/>
</dbReference>
<dbReference type="PANTHER" id="PTHR30204">
    <property type="entry name" value="REDOX-CYCLING DRUG-SENSING TRANSCRIPTIONAL ACTIVATOR SOXR"/>
    <property type="match status" value="1"/>
</dbReference>
<dbReference type="InterPro" id="IPR009061">
    <property type="entry name" value="DNA-bd_dom_put_sf"/>
</dbReference>